<keyword evidence="3" id="KW-1185">Reference proteome</keyword>
<evidence type="ECO:0000313" key="3">
    <source>
        <dbReference type="Proteomes" id="UP001373496"/>
    </source>
</evidence>
<feature type="chain" id="PRO_5046080898" evidence="1">
    <location>
        <begin position="27"/>
        <end position="274"/>
    </location>
</feature>
<gene>
    <name evidence="2" type="ORF">UXQ13_17830</name>
</gene>
<feature type="signal peptide" evidence="1">
    <location>
        <begin position="1"/>
        <end position="26"/>
    </location>
</feature>
<proteinExistence type="predicted"/>
<reference evidence="2 3" key="1">
    <citation type="submission" date="2024-03" db="EMBL/GenBank/DDBJ databases">
        <title>Draft genome sequence of Klenkia terrae.</title>
        <authorList>
            <person name="Duangmal K."/>
            <person name="Chantavorakit T."/>
        </authorList>
    </citation>
    <scope>NUCLEOTIDE SEQUENCE [LARGE SCALE GENOMIC DNA]</scope>
    <source>
        <strain evidence="2 3">JCM 17786</strain>
    </source>
</reference>
<dbReference type="SUPFAM" id="SSF51445">
    <property type="entry name" value="(Trans)glycosidases"/>
    <property type="match status" value="1"/>
</dbReference>
<sequence>MGALRRSLAGLAGAVVVVLSPGVAAAAPGDPVTGFDVSYPQCGTPLPTGADFGVVGVNGGVATTANPCLAEQLAWAARATGDAAAHPPLQVYVNTANPGHLQDEISTWPRSGDTPYGSCTGDNDRACSWVYGQTRASVDIHGFLLPAARTAGVDVVPAELVWWLDVETMNTWQSGTAASLANNRAALEGMTDYLASTGARIGLYSTGQQWQQIVGWVPPGSPLYELDSWLAGALSRGEAALHCSDTPLTAGGDVVLSQYVVERDGRLLDHDLPC</sequence>
<dbReference type="RefSeq" id="WP_336392641.1">
    <property type="nucleotide sequence ID" value="NZ_JBAPLV010000022.1"/>
</dbReference>
<dbReference type="InterPro" id="IPR017853">
    <property type="entry name" value="GH"/>
</dbReference>
<dbReference type="EMBL" id="JBAPLV010000022">
    <property type="protein sequence ID" value="MEI4280338.1"/>
    <property type="molecule type" value="Genomic_DNA"/>
</dbReference>
<keyword evidence="1" id="KW-0732">Signal</keyword>
<evidence type="ECO:0000313" key="2">
    <source>
        <dbReference type="EMBL" id="MEI4280338.1"/>
    </source>
</evidence>
<dbReference type="Proteomes" id="UP001373496">
    <property type="component" value="Unassembled WGS sequence"/>
</dbReference>
<accession>A0ABU8E9M9</accession>
<protein>
    <submittedName>
        <fullName evidence="2">Uncharacterized protein</fullName>
    </submittedName>
</protein>
<organism evidence="2 3">
    <name type="scientific">Klenkia terrae</name>
    <dbReference type="NCBI Taxonomy" id="1052259"/>
    <lineage>
        <taxon>Bacteria</taxon>
        <taxon>Bacillati</taxon>
        <taxon>Actinomycetota</taxon>
        <taxon>Actinomycetes</taxon>
        <taxon>Geodermatophilales</taxon>
        <taxon>Geodermatophilaceae</taxon>
        <taxon>Klenkia</taxon>
    </lineage>
</organism>
<name>A0ABU8E9M9_9ACTN</name>
<evidence type="ECO:0000256" key="1">
    <source>
        <dbReference type="SAM" id="SignalP"/>
    </source>
</evidence>
<comment type="caution">
    <text evidence="2">The sequence shown here is derived from an EMBL/GenBank/DDBJ whole genome shotgun (WGS) entry which is preliminary data.</text>
</comment>